<keyword evidence="5 7" id="KW-0408">Iron</keyword>
<dbReference type="AlphaFoldDB" id="A0A917R0C7"/>
<reference evidence="8" key="1">
    <citation type="journal article" date="2014" name="Int. J. Syst. Evol. Microbiol.">
        <title>Complete genome sequence of Corynebacterium casei LMG S-19264T (=DSM 44701T), isolated from a smear-ripened cheese.</title>
        <authorList>
            <consortium name="US DOE Joint Genome Institute (JGI-PGF)"/>
            <person name="Walter F."/>
            <person name="Albersmeier A."/>
            <person name="Kalinowski J."/>
            <person name="Ruckert C."/>
        </authorList>
    </citation>
    <scope>NUCLEOTIDE SEQUENCE</scope>
    <source>
        <strain evidence="8">JCM 13064</strain>
    </source>
</reference>
<proteinExistence type="inferred from homology"/>
<dbReference type="GO" id="GO:0005506">
    <property type="term" value="F:iron ion binding"/>
    <property type="evidence" value="ECO:0007669"/>
    <property type="project" value="InterPro"/>
</dbReference>
<sequence length="398" mass="43874">MEPFVLDPHADVHDQATTLRELGPVVPVELPGKVAAWAVTTHAAVERVLRDQCFAKSRRHWRDWQRGDIPFDWPLISWVAVDNMLTADGADHRRLRTLISAAFTNRRVQELHPRIVAITLDLLNRMADMDGRHIDLKSALALPLPLTVISELFGVPTGKRQRLQNLCSTVFDQTISPAQAAAAHQGLHDTLADIVAAKRAHPADDLTSALIAARDGHDRLSETELIWTLVLMIGAGYETTTNLITNAVRALLTHPDQLALVTSGRRPWDAVIQETLRWDPPIANMPLRFTTRPVQIQRVRIPKGKAVLLCFAAAGRDPAQHGADAGRFDITRTQRRNLAFGHGPHVCLGAALAQLEARIALPMLFDRYPDLALAVPKSELEHLPSIVASGLAALPVTY</sequence>
<keyword evidence="3 7" id="KW-0479">Metal-binding</keyword>
<dbReference type="InterPro" id="IPR017972">
    <property type="entry name" value="Cyt_P450_CS"/>
</dbReference>
<dbReference type="InterPro" id="IPR002397">
    <property type="entry name" value="Cyt_P450_B"/>
</dbReference>
<dbReference type="PANTHER" id="PTHR46696:SF1">
    <property type="entry name" value="CYTOCHROME P450 YJIB-RELATED"/>
    <property type="match status" value="1"/>
</dbReference>
<evidence type="ECO:0000256" key="3">
    <source>
        <dbReference type="ARBA" id="ARBA00022723"/>
    </source>
</evidence>
<evidence type="ECO:0000256" key="5">
    <source>
        <dbReference type="ARBA" id="ARBA00023004"/>
    </source>
</evidence>
<keyword evidence="2 7" id="KW-0349">Heme</keyword>
<dbReference type="Pfam" id="PF00067">
    <property type="entry name" value="p450"/>
    <property type="match status" value="1"/>
</dbReference>
<evidence type="ECO:0000256" key="2">
    <source>
        <dbReference type="ARBA" id="ARBA00022617"/>
    </source>
</evidence>
<keyword evidence="9" id="KW-1185">Reference proteome</keyword>
<reference evidence="8" key="2">
    <citation type="submission" date="2020-09" db="EMBL/GenBank/DDBJ databases">
        <authorList>
            <person name="Sun Q."/>
            <person name="Ohkuma M."/>
        </authorList>
    </citation>
    <scope>NUCLEOTIDE SEQUENCE</scope>
    <source>
        <strain evidence="8">JCM 13064</strain>
    </source>
</reference>
<dbReference type="Proteomes" id="UP000645217">
    <property type="component" value="Unassembled WGS sequence"/>
</dbReference>
<dbReference type="GO" id="GO:0004497">
    <property type="term" value="F:monooxygenase activity"/>
    <property type="evidence" value="ECO:0007669"/>
    <property type="project" value="UniProtKB-KW"/>
</dbReference>
<name>A0A917R0C7_9ACTN</name>
<dbReference type="PROSITE" id="PS00086">
    <property type="entry name" value="CYTOCHROME_P450"/>
    <property type="match status" value="1"/>
</dbReference>
<gene>
    <name evidence="8" type="ORF">GCM10007964_25700</name>
</gene>
<evidence type="ECO:0000313" key="8">
    <source>
        <dbReference type="EMBL" id="GGK81902.1"/>
    </source>
</evidence>
<accession>A0A917R0C7</accession>
<dbReference type="FunFam" id="1.10.630.10:FF:000018">
    <property type="entry name" value="Cytochrome P450 monooxygenase"/>
    <property type="match status" value="1"/>
</dbReference>
<dbReference type="GO" id="GO:0020037">
    <property type="term" value="F:heme binding"/>
    <property type="evidence" value="ECO:0007669"/>
    <property type="project" value="InterPro"/>
</dbReference>
<comment type="caution">
    <text evidence="8">The sequence shown here is derived from an EMBL/GenBank/DDBJ whole genome shotgun (WGS) entry which is preliminary data.</text>
</comment>
<protein>
    <submittedName>
        <fullName evidence="8">Cytochrome P450</fullName>
    </submittedName>
</protein>
<organism evidence="8 9">
    <name type="scientific">Sphaerisporangium melleum</name>
    <dbReference type="NCBI Taxonomy" id="321316"/>
    <lineage>
        <taxon>Bacteria</taxon>
        <taxon>Bacillati</taxon>
        <taxon>Actinomycetota</taxon>
        <taxon>Actinomycetes</taxon>
        <taxon>Streptosporangiales</taxon>
        <taxon>Streptosporangiaceae</taxon>
        <taxon>Sphaerisporangium</taxon>
    </lineage>
</organism>
<dbReference type="InterPro" id="IPR001128">
    <property type="entry name" value="Cyt_P450"/>
</dbReference>
<dbReference type="PRINTS" id="PR00359">
    <property type="entry name" value="BP450"/>
</dbReference>
<dbReference type="EMBL" id="BMNT01000012">
    <property type="protein sequence ID" value="GGK81902.1"/>
    <property type="molecule type" value="Genomic_DNA"/>
</dbReference>
<dbReference type="PANTHER" id="PTHR46696">
    <property type="entry name" value="P450, PUTATIVE (EUROFUNG)-RELATED"/>
    <property type="match status" value="1"/>
</dbReference>
<evidence type="ECO:0000256" key="1">
    <source>
        <dbReference type="ARBA" id="ARBA00010617"/>
    </source>
</evidence>
<keyword evidence="6 7" id="KW-0503">Monooxygenase</keyword>
<dbReference type="CDD" id="cd11029">
    <property type="entry name" value="CYP107-like"/>
    <property type="match status" value="1"/>
</dbReference>
<keyword evidence="4 7" id="KW-0560">Oxidoreductase</keyword>
<dbReference type="PRINTS" id="PR00385">
    <property type="entry name" value="P450"/>
</dbReference>
<dbReference type="InterPro" id="IPR036396">
    <property type="entry name" value="Cyt_P450_sf"/>
</dbReference>
<comment type="similarity">
    <text evidence="1 7">Belongs to the cytochrome P450 family.</text>
</comment>
<evidence type="ECO:0000256" key="4">
    <source>
        <dbReference type="ARBA" id="ARBA00023002"/>
    </source>
</evidence>
<dbReference type="Gene3D" id="1.10.630.10">
    <property type="entry name" value="Cytochrome P450"/>
    <property type="match status" value="1"/>
</dbReference>
<evidence type="ECO:0000256" key="6">
    <source>
        <dbReference type="ARBA" id="ARBA00023033"/>
    </source>
</evidence>
<dbReference type="SUPFAM" id="SSF48264">
    <property type="entry name" value="Cytochrome P450"/>
    <property type="match status" value="1"/>
</dbReference>
<evidence type="ECO:0000313" key="9">
    <source>
        <dbReference type="Proteomes" id="UP000645217"/>
    </source>
</evidence>
<dbReference type="GO" id="GO:0016705">
    <property type="term" value="F:oxidoreductase activity, acting on paired donors, with incorporation or reduction of molecular oxygen"/>
    <property type="evidence" value="ECO:0007669"/>
    <property type="project" value="InterPro"/>
</dbReference>
<evidence type="ECO:0000256" key="7">
    <source>
        <dbReference type="RuleBase" id="RU000461"/>
    </source>
</evidence>